<dbReference type="AlphaFoldDB" id="A0ABD2AMQ1"/>
<evidence type="ECO:0000313" key="3">
    <source>
        <dbReference type="Proteomes" id="UP001607303"/>
    </source>
</evidence>
<keyword evidence="3" id="KW-1185">Reference proteome</keyword>
<protein>
    <submittedName>
        <fullName evidence="2">Uncharacterized protein</fullName>
    </submittedName>
</protein>
<accession>A0ABD2AMQ1</accession>
<keyword evidence="1" id="KW-1133">Transmembrane helix</keyword>
<gene>
    <name evidence="2" type="ORF">V1477_020704</name>
</gene>
<dbReference type="EMBL" id="JAYRBN010000116">
    <property type="protein sequence ID" value="KAL2721884.1"/>
    <property type="molecule type" value="Genomic_DNA"/>
</dbReference>
<organism evidence="2 3">
    <name type="scientific">Vespula maculifrons</name>
    <name type="common">Eastern yellow jacket</name>
    <name type="synonym">Wasp</name>
    <dbReference type="NCBI Taxonomy" id="7453"/>
    <lineage>
        <taxon>Eukaryota</taxon>
        <taxon>Metazoa</taxon>
        <taxon>Ecdysozoa</taxon>
        <taxon>Arthropoda</taxon>
        <taxon>Hexapoda</taxon>
        <taxon>Insecta</taxon>
        <taxon>Pterygota</taxon>
        <taxon>Neoptera</taxon>
        <taxon>Endopterygota</taxon>
        <taxon>Hymenoptera</taxon>
        <taxon>Apocrita</taxon>
        <taxon>Aculeata</taxon>
        <taxon>Vespoidea</taxon>
        <taxon>Vespidae</taxon>
        <taxon>Vespinae</taxon>
        <taxon>Vespula</taxon>
    </lineage>
</organism>
<evidence type="ECO:0000313" key="2">
    <source>
        <dbReference type="EMBL" id="KAL2721884.1"/>
    </source>
</evidence>
<keyword evidence="1" id="KW-0812">Transmembrane</keyword>
<keyword evidence="1" id="KW-0472">Membrane</keyword>
<evidence type="ECO:0000256" key="1">
    <source>
        <dbReference type="SAM" id="Phobius"/>
    </source>
</evidence>
<reference evidence="2 3" key="1">
    <citation type="journal article" date="2024" name="Ann. Entomol. Soc. Am.">
        <title>Genomic analyses of the southern and eastern yellowjacket wasps (Hymenoptera: Vespidae) reveal evolutionary signatures of social life.</title>
        <authorList>
            <person name="Catto M.A."/>
            <person name="Caine P.B."/>
            <person name="Orr S.E."/>
            <person name="Hunt B.G."/>
            <person name="Goodisman M.A.D."/>
        </authorList>
    </citation>
    <scope>NUCLEOTIDE SEQUENCE [LARGE SCALE GENOMIC DNA]</scope>
    <source>
        <strain evidence="2">232</strain>
        <tissue evidence="2">Head and thorax</tissue>
    </source>
</reference>
<sequence>NYHMLHGSTRISLHVLVLFALVIYAIIIRLDSRFQQLDRIRYVVISTQEWNAPCPDIRQSFSKS</sequence>
<feature type="non-terminal residue" evidence="2">
    <location>
        <position position="1"/>
    </location>
</feature>
<dbReference type="Proteomes" id="UP001607303">
    <property type="component" value="Unassembled WGS sequence"/>
</dbReference>
<proteinExistence type="predicted"/>
<feature type="transmembrane region" description="Helical" evidence="1">
    <location>
        <begin position="12"/>
        <end position="30"/>
    </location>
</feature>
<name>A0ABD2AMQ1_VESMC</name>
<comment type="caution">
    <text evidence="2">The sequence shown here is derived from an EMBL/GenBank/DDBJ whole genome shotgun (WGS) entry which is preliminary data.</text>
</comment>